<dbReference type="Pfam" id="PF13847">
    <property type="entry name" value="Methyltransf_31"/>
    <property type="match status" value="1"/>
</dbReference>
<dbReference type="GO" id="GO:0006696">
    <property type="term" value="P:ergosterol biosynthetic process"/>
    <property type="evidence" value="ECO:0007669"/>
    <property type="project" value="TreeGrafter"/>
</dbReference>
<evidence type="ECO:0000256" key="1">
    <source>
        <dbReference type="ARBA" id="ARBA00022679"/>
    </source>
</evidence>
<feature type="domain" description="SAM-dependent methyltransferase Erg6/SMT-type" evidence="4">
    <location>
        <begin position="1"/>
        <end position="256"/>
    </location>
</feature>
<dbReference type="PANTHER" id="PTHR44068:SF1">
    <property type="entry name" value="HYPOTHETICAL LOC100005854"/>
    <property type="match status" value="1"/>
</dbReference>
<evidence type="ECO:0000259" key="4">
    <source>
        <dbReference type="PROSITE" id="PS51685"/>
    </source>
</evidence>
<gene>
    <name evidence="5" type="ORF">BD311DRAFT_771063</name>
</gene>
<sequence>MNLKPGMRVLDVGCGIGGPAREIAQFADVNIVGLNNNEFQVGRARMMTAKAGLSDRISYTVGDFMKLSEQFGENSFDAVYAIEATVHAPSWEGVYGEILKVLKPGGVFGVYEWCMTDKWNPSIPAHKEVAHGIEIGNGIPEMRPLAMARQAIVDVGFEIEHEEDLADRPDPIPWYYPLEGDIRKAQTLWDMFTVWRMSSSGKFVTHHGLWFIEKLGIVPKGTWEVGETLKIAADALVKSGREKLFTPMYLVVSRKPQN</sequence>
<dbReference type="EMBL" id="ML143559">
    <property type="protein sequence ID" value="TBU22064.1"/>
    <property type="molecule type" value="Genomic_DNA"/>
</dbReference>
<dbReference type="Pfam" id="PF08498">
    <property type="entry name" value="Sterol_MT_C"/>
    <property type="match status" value="1"/>
</dbReference>
<evidence type="ECO:0000256" key="2">
    <source>
        <dbReference type="ARBA" id="ARBA00038188"/>
    </source>
</evidence>
<dbReference type="GO" id="GO:0005783">
    <property type="term" value="C:endoplasmic reticulum"/>
    <property type="evidence" value="ECO:0007669"/>
    <property type="project" value="TreeGrafter"/>
</dbReference>
<dbReference type="CDD" id="cd02440">
    <property type="entry name" value="AdoMet_MTases"/>
    <property type="match status" value="1"/>
</dbReference>
<reference evidence="5" key="1">
    <citation type="submission" date="2019-01" db="EMBL/GenBank/DDBJ databases">
        <title>Draft genome sequences of three monokaryotic isolates of the white-rot basidiomycete fungus Dichomitus squalens.</title>
        <authorList>
            <consortium name="DOE Joint Genome Institute"/>
            <person name="Lopez S.C."/>
            <person name="Andreopoulos B."/>
            <person name="Pangilinan J."/>
            <person name="Lipzen A."/>
            <person name="Riley R."/>
            <person name="Ahrendt S."/>
            <person name="Ng V."/>
            <person name="Barry K."/>
            <person name="Daum C."/>
            <person name="Grigoriev I.V."/>
            <person name="Hilden K.S."/>
            <person name="Makela M.R."/>
            <person name="de Vries R.P."/>
        </authorList>
    </citation>
    <scope>NUCLEOTIDE SEQUENCE [LARGE SCALE GENOMIC DNA]</scope>
    <source>
        <strain evidence="5">OM18370.1</strain>
    </source>
</reference>
<dbReference type="GO" id="GO:0003838">
    <property type="term" value="F:sterol 24-C-methyltransferase activity"/>
    <property type="evidence" value="ECO:0007669"/>
    <property type="project" value="TreeGrafter"/>
</dbReference>
<dbReference type="GO" id="GO:0032259">
    <property type="term" value="P:methylation"/>
    <property type="evidence" value="ECO:0007669"/>
    <property type="project" value="UniProtKB-KW"/>
</dbReference>
<keyword evidence="3" id="KW-0949">S-adenosyl-L-methionine</keyword>
<dbReference type="AlphaFoldDB" id="A0A4Q9M557"/>
<dbReference type="OrthoDB" id="4310724at2759"/>
<dbReference type="Gene3D" id="3.40.50.150">
    <property type="entry name" value="Vaccinia Virus protein VP39"/>
    <property type="match status" value="1"/>
</dbReference>
<protein>
    <submittedName>
        <fullName evidence="5">S-adenosyl-L-methionine-dependent methyltransferase</fullName>
    </submittedName>
</protein>
<name>A0A4Q9M557_9APHY</name>
<dbReference type="Proteomes" id="UP000292957">
    <property type="component" value="Unassembled WGS sequence"/>
</dbReference>
<proteinExistence type="inferred from homology"/>
<comment type="similarity">
    <text evidence="2 3">Belongs to the class I-like SAM-binding methyltransferase superfamily. Erg6/SMT family.</text>
</comment>
<dbReference type="InterPro" id="IPR013705">
    <property type="entry name" value="Sterol_MeTrfase_C"/>
</dbReference>
<dbReference type="PANTHER" id="PTHR44068">
    <property type="entry name" value="ZGC:194242"/>
    <property type="match status" value="1"/>
</dbReference>
<keyword evidence="3 5" id="KW-0489">Methyltransferase</keyword>
<keyword evidence="1 3" id="KW-0808">Transferase</keyword>
<evidence type="ECO:0000313" key="5">
    <source>
        <dbReference type="EMBL" id="TBU22064.1"/>
    </source>
</evidence>
<dbReference type="InterPro" id="IPR029063">
    <property type="entry name" value="SAM-dependent_MTases_sf"/>
</dbReference>
<dbReference type="InterPro" id="IPR030384">
    <property type="entry name" value="MeTrfase_SMT"/>
</dbReference>
<dbReference type="SUPFAM" id="SSF53335">
    <property type="entry name" value="S-adenosyl-L-methionine-dependent methyltransferases"/>
    <property type="match status" value="1"/>
</dbReference>
<dbReference type="PROSITE" id="PS51685">
    <property type="entry name" value="SAM_MT_ERG6_SMT"/>
    <property type="match status" value="1"/>
</dbReference>
<evidence type="ECO:0000256" key="3">
    <source>
        <dbReference type="PROSITE-ProRule" id="PRU01022"/>
    </source>
</evidence>
<dbReference type="InterPro" id="IPR050447">
    <property type="entry name" value="Erg6_SMT_methyltransf"/>
</dbReference>
<dbReference type="InterPro" id="IPR025714">
    <property type="entry name" value="Methyltranfer_dom"/>
</dbReference>
<organism evidence="5">
    <name type="scientific">Dichomitus squalens</name>
    <dbReference type="NCBI Taxonomy" id="114155"/>
    <lineage>
        <taxon>Eukaryota</taxon>
        <taxon>Fungi</taxon>
        <taxon>Dikarya</taxon>
        <taxon>Basidiomycota</taxon>
        <taxon>Agaricomycotina</taxon>
        <taxon>Agaricomycetes</taxon>
        <taxon>Polyporales</taxon>
        <taxon>Polyporaceae</taxon>
        <taxon>Dichomitus</taxon>
    </lineage>
</organism>
<accession>A0A4Q9M557</accession>